<evidence type="ECO:0000256" key="1">
    <source>
        <dbReference type="SAM" id="MobiDB-lite"/>
    </source>
</evidence>
<feature type="non-terminal residue" evidence="2">
    <location>
        <position position="151"/>
    </location>
</feature>
<organism evidence="2 3">
    <name type="scientific">Pristionchus mayeri</name>
    <dbReference type="NCBI Taxonomy" id="1317129"/>
    <lineage>
        <taxon>Eukaryota</taxon>
        <taxon>Metazoa</taxon>
        <taxon>Ecdysozoa</taxon>
        <taxon>Nematoda</taxon>
        <taxon>Chromadorea</taxon>
        <taxon>Rhabditida</taxon>
        <taxon>Rhabditina</taxon>
        <taxon>Diplogasteromorpha</taxon>
        <taxon>Diplogasteroidea</taxon>
        <taxon>Neodiplogasteridae</taxon>
        <taxon>Pristionchus</taxon>
    </lineage>
</organism>
<protein>
    <submittedName>
        <fullName evidence="2">Uncharacterized protein</fullName>
    </submittedName>
</protein>
<feature type="compositionally biased region" description="Basic and acidic residues" evidence="1">
    <location>
        <begin position="44"/>
        <end position="53"/>
    </location>
</feature>
<accession>A0AAN5D446</accession>
<feature type="region of interest" description="Disordered" evidence="1">
    <location>
        <begin position="44"/>
        <end position="75"/>
    </location>
</feature>
<name>A0AAN5D446_9BILA</name>
<feature type="non-terminal residue" evidence="2">
    <location>
        <position position="1"/>
    </location>
</feature>
<dbReference type="Proteomes" id="UP001328107">
    <property type="component" value="Unassembled WGS sequence"/>
</dbReference>
<reference evidence="3" key="1">
    <citation type="submission" date="2022-10" db="EMBL/GenBank/DDBJ databases">
        <title>Genome assembly of Pristionchus species.</title>
        <authorList>
            <person name="Yoshida K."/>
            <person name="Sommer R.J."/>
        </authorList>
    </citation>
    <scope>NUCLEOTIDE SEQUENCE [LARGE SCALE GENOMIC DNA]</scope>
    <source>
        <strain evidence="3">RS5460</strain>
    </source>
</reference>
<keyword evidence="3" id="KW-1185">Reference proteome</keyword>
<evidence type="ECO:0000313" key="3">
    <source>
        <dbReference type="Proteomes" id="UP001328107"/>
    </source>
</evidence>
<sequence length="151" mass="17516">VEIRDDHRDNNHPQDVSQIHQTFEDRIHLDASVRVQPVGRSECCRKEKTEEHSSSIASVEEIRNEQPTETMEDGEVRGHCEVCQSRLWCDESGLSRSYCIEDCEESEEEVRTECARDGSTLARSEYRIREGSRQDREAYDHPEGKNHRGRG</sequence>
<dbReference type="EMBL" id="BTRK01000005">
    <property type="protein sequence ID" value="GMR56268.1"/>
    <property type="molecule type" value="Genomic_DNA"/>
</dbReference>
<gene>
    <name evidence="2" type="ORF">PMAYCL1PPCAC_26464</name>
</gene>
<evidence type="ECO:0000313" key="2">
    <source>
        <dbReference type="EMBL" id="GMR56268.1"/>
    </source>
</evidence>
<dbReference type="AlphaFoldDB" id="A0AAN5D446"/>
<comment type="caution">
    <text evidence="2">The sequence shown here is derived from an EMBL/GenBank/DDBJ whole genome shotgun (WGS) entry which is preliminary data.</text>
</comment>
<feature type="region of interest" description="Disordered" evidence="1">
    <location>
        <begin position="125"/>
        <end position="151"/>
    </location>
</feature>
<proteinExistence type="predicted"/>